<feature type="region of interest" description="Disordered" evidence="1">
    <location>
        <begin position="479"/>
        <end position="499"/>
    </location>
</feature>
<keyword evidence="3" id="KW-1185">Reference proteome</keyword>
<evidence type="ECO:0000313" key="2">
    <source>
        <dbReference type="EMBL" id="RAL65472.1"/>
    </source>
</evidence>
<comment type="caution">
    <text evidence="2">The sequence shown here is derived from an EMBL/GenBank/DDBJ whole genome shotgun (WGS) entry which is preliminary data.</text>
</comment>
<feature type="region of interest" description="Disordered" evidence="1">
    <location>
        <begin position="1"/>
        <end position="45"/>
    </location>
</feature>
<evidence type="ECO:0000256" key="1">
    <source>
        <dbReference type="SAM" id="MobiDB-lite"/>
    </source>
</evidence>
<reference evidence="2 3" key="1">
    <citation type="submission" date="2018-06" db="EMBL/GenBank/DDBJ databases">
        <title>Genome Sequence of the Brown Rot Fungal Pathogen Monilinia fructigena.</title>
        <authorList>
            <person name="Landi L."/>
            <person name="De Miccolis Angelini R.M."/>
            <person name="Pollastro S."/>
            <person name="Abate D."/>
            <person name="Faretra F."/>
            <person name="Romanazzi G."/>
        </authorList>
    </citation>
    <scope>NUCLEOTIDE SEQUENCE [LARGE SCALE GENOMIC DNA]</scope>
    <source>
        <strain evidence="2 3">Mfrg269</strain>
    </source>
</reference>
<dbReference type="Proteomes" id="UP000249056">
    <property type="component" value="Unassembled WGS sequence"/>
</dbReference>
<organism evidence="2 3">
    <name type="scientific">Monilinia fructigena</name>
    <dbReference type="NCBI Taxonomy" id="38457"/>
    <lineage>
        <taxon>Eukaryota</taxon>
        <taxon>Fungi</taxon>
        <taxon>Dikarya</taxon>
        <taxon>Ascomycota</taxon>
        <taxon>Pezizomycotina</taxon>
        <taxon>Leotiomycetes</taxon>
        <taxon>Helotiales</taxon>
        <taxon>Sclerotiniaceae</taxon>
        <taxon>Monilinia</taxon>
    </lineage>
</organism>
<evidence type="ECO:0000313" key="3">
    <source>
        <dbReference type="Proteomes" id="UP000249056"/>
    </source>
</evidence>
<dbReference type="AlphaFoldDB" id="A0A395IZ01"/>
<name>A0A395IZ01_9HELO</name>
<feature type="compositionally biased region" description="Low complexity" evidence="1">
    <location>
        <begin position="16"/>
        <end position="26"/>
    </location>
</feature>
<accession>A0A395IZ01</accession>
<dbReference type="EMBL" id="QKRW01000010">
    <property type="protein sequence ID" value="RAL65472.1"/>
    <property type="molecule type" value="Genomic_DNA"/>
</dbReference>
<dbReference type="OrthoDB" id="3551812at2759"/>
<proteinExistence type="predicted"/>
<protein>
    <submittedName>
        <fullName evidence="2">Uncharacterized protein</fullName>
    </submittedName>
</protein>
<sequence length="499" mass="57949">MSTVNNNSPGFRRRSNISSSSNPSPSKVITSKKPESDLPRSPKKPVLPRRQIRPWFQRCVIEEIYSLWNVTVIRNAVLFAGVTWLVISIIPWSTAPFAEMIHPLKGEAHWRSKMSEAYGDLEKPLVYSEIETDDIVYEREKKPTPILKSEDLIWVKFRSNEISIGEFKSPVLRLSDLNTVYYFDALQVAYADVRYTINKLTENIPGISEHGPSLTSGIKKFRDNAWKLSEAIGGYRKSTYQVPGRLKERCTVLRKELIKVKPKDKWILSYQSNSPTGKRIAELWLYFFETLGNEVKDIHAKTYEFHMEVAEAIQERRDLQNNLRELEPRMIKEAQKREWDNFNFKKAYQLLQRLSGKVDIDPKGYEHLLLSRITDTQNVLLTADSQIKSVIQKLRKSIDQPEDLSKTINVPPLAEQIKVINELIEGFEREVAWIDAKKEELEKRLQGKAYGSQERIIAYDYVLGGHDWEAERKKLEKQERERTLDQSWAPGSGPLDDYY</sequence>
<gene>
    <name evidence="2" type="ORF">DID88_001038</name>
</gene>